<dbReference type="AlphaFoldDB" id="A0A166DJX3"/>
<keyword evidence="2" id="KW-1185">Reference proteome</keyword>
<evidence type="ECO:0000313" key="1">
    <source>
        <dbReference type="EMBL" id="KZT38603.1"/>
    </source>
</evidence>
<gene>
    <name evidence="1" type="ORF">SISSUDRAFT_726739</name>
</gene>
<accession>A0A166DJX3</accession>
<organism evidence="1 2">
    <name type="scientific">Sistotremastrum suecicum HHB10207 ss-3</name>
    <dbReference type="NCBI Taxonomy" id="1314776"/>
    <lineage>
        <taxon>Eukaryota</taxon>
        <taxon>Fungi</taxon>
        <taxon>Dikarya</taxon>
        <taxon>Basidiomycota</taxon>
        <taxon>Agaricomycotina</taxon>
        <taxon>Agaricomycetes</taxon>
        <taxon>Sistotremastrales</taxon>
        <taxon>Sistotremastraceae</taxon>
        <taxon>Sistotremastrum</taxon>
    </lineage>
</organism>
<dbReference type="EMBL" id="KV428060">
    <property type="protein sequence ID" value="KZT38603.1"/>
    <property type="molecule type" value="Genomic_DNA"/>
</dbReference>
<dbReference type="Proteomes" id="UP000076798">
    <property type="component" value="Unassembled WGS sequence"/>
</dbReference>
<reference evidence="1 2" key="1">
    <citation type="journal article" date="2016" name="Mol. Biol. Evol.">
        <title>Comparative Genomics of Early-Diverging Mushroom-Forming Fungi Provides Insights into the Origins of Lignocellulose Decay Capabilities.</title>
        <authorList>
            <person name="Nagy L.G."/>
            <person name="Riley R."/>
            <person name="Tritt A."/>
            <person name="Adam C."/>
            <person name="Daum C."/>
            <person name="Floudas D."/>
            <person name="Sun H."/>
            <person name="Yadav J.S."/>
            <person name="Pangilinan J."/>
            <person name="Larsson K.H."/>
            <person name="Matsuura K."/>
            <person name="Barry K."/>
            <person name="Labutti K."/>
            <person name="Kuo R."/>
            <person name="Ohm R.A."/>
            <person name="Bhattacharya S.S."/>
            <person name="Shirouzu T."/>
            <person name="Yoshinaga Y."/>
            <person name="Martin F.M."/>
            <person name="Grigoriev I.V."/>
            <person name="Hibbett D.S."/>
        </authorList>
    </citation>
    <scope>NUCLEOTIDE SEQUENCE [LARGE SCALE GENOMIC DNA]</scope>
    <source>
        <strain evidence="1 2">HHB10207 ss-3</strain>
    </source>
</reference>
<protein>
    <submittedName>
        <fullName evidence="1">Uncharacterized protein</fullName>
    </submittedName>
</protein>
<dbReference type="OrthoDB" id="3200925at2759"/>
<sequence>MSSASQLPNLDHIVWTKATTESGKNYEVGVTKAAAEIRSKAIAAGGLKPIVRANGVKEEFSIFIDWPVGDSEWKTTSSQVQNDAAITKYKLYEYDGYWKYVLHFVNTIHYDYQFKDASPDVYTCDTWTNDDHYIRFDSTDATMKKIMGR</sequence>
<evidence type="ECO:0000313" key="2">
    <source>
        <dbReference type="Proteomes" id="UP000076798"/>
    </source>
</evidence>
<proteinExistence type="predicted"/>
<name>A0A166DJX3_9AGAM</name>